<accession>A0ABN1EY27</accession>
<dbReference type="EMBL" id="BAAADD010000007">
    <property type="protein sequence ID" value="GAA0577432.1"/>
    <property type="molecule type" value="Genomic_DNA"/>
</dbReference>
<dbReference type="Pfam" id="PF13439">
    <property type="entry name" value="Glyco_transf_4"/>
    <property type="match status" value="1"/>
</dbReference>
<dbReference type="InterPro" id="IPR028098">
    <property type="entry name" value="Glyco_trans_4-like_N"/>
</dbReference>
<dbReference type="InterPro" id="IPR001296">
    <property type="entry name" value="Glyco_trans_1"/>
</dbReference>
<organism evidence="3 4">
    <name type="scientific">Rhizomicrobium electricum</name>
    <dbReference type="NCBI Taxonomy" id="480070"/>
    <lineage>
        <taxon>Bacteria</taxon>
        <taxon>Pseudomonadati</taxon>
        <taxon>Pseudomonadota</taxon>
        <taxon>Alphaproteobacteria</taxon>
        <taxon>Micropepsales</taxon>
        <taxon>Micropepsaceae</taxon>
        <taxon>Rhizomicrobium</taxon>
    </lineage>
</organism>
<evidence type="ECO:0000313" key="3">
    <source>
        <dbReference type="EMBL" id="GAA0577432.1"/>
    </source>
</evidence>
<dbReference type="Gene3D" id="3.40.50.2000">
    <property type="entry name" value="Glycogen Phosphorylase B"/>
    <property type="match status" value="2"/>
</dbReference>
<feature type="domain" description="Glycosyl transferase family 1" evidence="1">
    <location>
        <begin position="183"/>
        <end position="327"/>
    </location>
</feature>
<dbReference type="Proteomes" id="UP001499951">
    <property type="component" value="Unassembled WGS sequence"/>
</dbReference>
<protein>
    <submittedName>
        <fullName evidence="3">Glycosyltransferase family 4 protein</fullName>
    </submittedName>
</protein>
<reference evidence="3 4" key="1">
    <citation type="journal article" date="2019" name="Int. J. Syst. Evol. Microbiol.">
        <title>The Global Catalogue of Microorganisms (GCM) 10K type strain sequencing project: providing services to taxonomists for standard genome sequencing and annotation.</title>
        <authorList>
            <consortium name="The Broad Institute Genomics Platform"/>
            <consortium name="The Broad Institute Genome Sequencing Center for Infectious Disease"/>
            <person name="Wu L."/>
            <person name="Ma J."/>
        </authorList>
    </citation>
    <scope>NUCLEOTIDE SEQUENCE [LARGE SCALE GENOMIC DNA]</scope>
    <source>
        <strain evidence="3 4">JCM 15089</strain>
    </source>
</reference>
<comment type="caution">
    <text evidence="3">The sequence shown here is derived from an EMBL/GenBank/DDBJ whole genome shotgun (WGS) entry which is preliminary data.</text>
</comment>
<evidence type="ECO:0000259" key="1">
    <source>
        <dbReference type="Pfam" id="PF00534"/>
    </source>
</evidence>
<dbReference type="PANTHER" id="PTHR12526">
    <property type="entry name" value="GLYCOSYLTRANSFERASE"/>
    <property type="match status" value="1"/>
</dbReference>
<dbReference type="Pfam" id="PF00534">
    <property type="entry name" value="Glycos_transf_1"/>
    <property type="match status" value="1"/>
</dbReference>
<evidence type="ECO:0000313" key="4">
    <source>
        <dbReference type="Proteomes" id="UP001499951"/>
    </source>
</evidence>
<sequence length="362" mass="39895">MAIRPLKPLRIGMVAPLCEATPPRLYGGTERVVANLTDALVGLGHQVTLYASGDSITNAKLVACRPQAVRLDPASLKSDCAAHLAMLADVKREAHKFDVLHFHVDLLHLPFFTDIADRTLTTLHGRLDMKDLAEVYSRFSEYPLVSISDNQRVAMPDANWMATVHHGLPPHVYTFSGHPNGGYLAFLGRISPEKRPDRAITLAKATGIPLKIAAKVDNADMAYFHAEIEPLLDHPLIEFIGEINDAQKVDFLGGALALLFPIDWPEPFGLVMIEAMACGTPVIAWNCGSVPEIVTDGVSGRIVSSMDEAIVAIKSLHWLDRRRVRAEFEQRFTSLVMARNYQRLYYLVSGGQVRNEGLENVG</sequence>
<gene>
    <name evidence="3" type="ORF">GCM10008942_27900</name>
</gene>
<dbReference type="CDD" id="cd03802">
    <property type="entry name" value="GT4_AviGT4-like"/>
    <property type="match status" value="1"/>
</dbReference>
<dbReference type="PANTHER" id="PTHR12526:SF595">
    <property type="entry name" value="BLL5217 PROTEIN"/>
    <property type="match status" value="1"/>
</dbReference>
<dbReference type="SUPFAM" id="SSF53756">
    <property type="entry name" value="UDP-Glycosyltransferase/glycogen phosphorylase"/>
    <property type="match status" value="1"/>
</dbReference>
<name>A0ABN1EY27_9PROT</name>
<feature type="domain" description="Glycosyltransferase subfamily 4-like N-terminal" evidence="2">
    <location>
        <begin position="26"/>
        <end position="130"/>
    </location>
</feature>
<proteinExistence type="predicted"/>
<evidence type="ECO:0000259" key="2">
    <source>
        <dbReference type="Pfam" id="PF13439"/>
    </source>
</evidence>
<keyword evidence="4" id="KW-1185">Reference proteome</keyword>